<sequence>MKQGGYCRILLVLEEGSGGAARLLEKSSTMKDWVLLRLNFEQESETAVQQLAEKLLSELLKKLDSELKHEVCHWAAYYEII</sequence>
<accession>A0ABR2LWD7</accession>
<organism evidence="1 2">
    <name type="scientific">Platanthera guangdongensis</name>
    <dbReference type="NCBI Taxonomy" id="2320717"/>
    <lineage>
        <taxon>Eukaryota</taxon>
        <taxon>Viridiplantae</taxon>
        <taxon>Streptophyta</taxon>
        <taxon>Embryophyta</taxon>
        <taxon>Tracheophyta</taxon>
        <taxon>Spermatophyta</taxon>
        <taxon>Magnoliopsida</taxon>
        <taxon>Liliopsida</taxon>
        <taxon>Asparagales</taxon>
        <taxon>Orchidaceae</taxon>
        <taxon>Orchidoideae</taxon>
        <taxon>Orchideae</taxon>
        <taxon>Orchidinae</taxon>
        <taxon>Platanthera</taxon>
    </lineage>
</organism>
<gene>
    <name evidence="1" type="ORF">KSP40_PGU000295</name>
</gene>
<dbReference type="Proteomes" id="UP001412067">
    <property type="component" value="Unassembled WGS sequence"/>
</dbReference>
<proteinExistence type="predicted"/>
<dbReference type="EMBL" id="JBBWWR010000014">
    <property type="protein sequence ID" value="KAK8953111.1"/>
    <property type="molecule type" value="Genomic_DNA"/>
</dbReference>
<protein>
    <submittedName>
        <fullName evidence="1">Uncharacterized protein</fullName>
    </submittedName>
</protein>
<reference evidence="1 2" key="1">
    <citation type="journal article" date="2022" name="Nat. Plants">
        <title>Genomes of leafy and leafless Platanthera orchids illuminate the evolution of mycoheterotrophy.</title>
        <authorList>
            <person name="Li M.H."/>
            <person name="Liu K.W."/>
            <person name="Li Z."/>
            <person name="Lu H.C."/>
            <person name="Ye Q.L."/>
            <person name="Zhang D."/>
            <person name="Wang J.Y."/>
            <person name="Li Y.F."/>
            <person name="Zhong Z.M."/>
            <person name="Liu X."/>
            <person name="Yu X."/>
            <person name="Liu D.K."/>
            <person name="Tu X.D."/>
            <person name="Liu B."/>
            <person name="Hao Y."/>
            <person name="Liao X.Y."/>
            <person name="Jiang Y.T."/>
            <person name="Sun W.H."/>
            <person name="Chen J."/>
            <person name="Chen Y.Q."/>
            <person name="Ai Y."/>
            <person name="Zhai J.W."/>
            <person name="Wu S.S."/>
            <person name="Zhou Z."/>
            <person name="Hsiao Y.Y."/>
            <person name="Wu W.L."/>
            <person name="Chen Y.Y."/>
            <person name="Lin Y.F."/>
            <person name="Hsu J.L."/>
            <person name="Li C.Y."/>
            <person name="Wang Z.W."/>
            <person name="Zhao X."/>
            <person name="Zhong W.Y."/>
            <person name="Ma X.K."/>
            <person name="Ma L."/>
            <person name="Huang J."/>
            <person name="Chen G.Z."/>
            <person name="Huang M.Z."/>
            <person name="Huang L."/>
            <person name="Peng D.H."/>
            <person name="Luo Y.B."/>
            <person name="Zou S.Q."/>
            <person name="Chen S.P."/>
            <person name="Lan S."/>
            <person name="Tsai W.C."/>
            <person name="Van de Peer Y."/>
            <person name="Liu Z.J."/>
        </authorList>
    </citation>
    <scope>NUCLEOTIDE SEQUENCE [LARGE SCALE GENOMIC DNA]</scope>
    <source>
        <strain evidence="1">Lor288</strain>
    </source>
</reference>
<name>A0ABR2LWD7_9ASPA</name>
<keyword evidence="2" id="KW-1185">Reference proteome</keyword>
<evidence type="ECO:0000313" key="1">
    <source>
        <dbReference type="EMBL" id="KAK8953111.1"/>
    </source>
</evidence>
<evidence type="ECO:0000313" key="2">
    <source>
        <dbReference type="Proteomes" id="UP001412067"/>
    </source>
</evidence>
<comment type="caution">
    <text evidence="1">The sequence shown here is derived from an EMBL/GenBank/DDBJ whole genome shotgun (WGS) entry which is preliminary data.</text>
</comment>